<organism evidence="1 2">
    <name type="scientific">Vineibacter terrae</name>
    <dbReference type="NCBI Taxonomy" id="2586908"/>
    <lineage>
        <taxon>Bacteria</taxon>
        <taxon>Pseudomonadati</taxon>
        <taxon>Pseudomonadota</taxon>
        <taxon>Alphaproteobacteria</taxon>
        <taxon>Hyphomicrobiales</taxon>
        <taxon>Vineibacter</taxon>
    </lineage>
</organism>
<comment type="caution">
    <text evidence="1">The sequence shown here is derived from an EMBL/GenBank/DDBJ whole genome shotgun (WGS) entry which is preliminary data.</text>
</comment>
<dbReference type="Proteomes" id="UP000321638">
    <property type="component" value="Unassembled WGS sequence"/>
</dbReference>
<gene>
    <name evidence="1" type="ORF">FHP25_14810</name>
</gene>
<evidence type="ECO:0008006" key="3">
    <source>
        <dbReference type="Google" id="ProtNLM"/>
    </source>
</evidence>
<protein>
    <recommendedName>
        <fullName evidence="3">Glycine reductase</fullName>
    </recommendedName>
</protein>
<proteinExistence type="predicted"/>
<evidence type="ECO:0000313" key="2">
    <source>
        <dbReference type="Proteomes" id="UP000321638"/>
    </source>
</evidence>
<dbReference type="RefSeq" id="WP_178133542.1">
    <property type="nucleotide sequence ID" value="NZ_VDUZ01000015.1"/>
</dbReference>
<reference evidence="1 2" key="1">
    <citation type="submission" date="2019-06" db="EMBL/GenBank/DDBJ databases">
        <title>New taxonomy in bacterial strain CC-CFT640, isolated from vineyard.</title>
        <authorList>
            <person name="Lin S.-Y."/>
            <person name="Tsai C.-F."/>
            <person name="Young C.-C."/>
        </authorList>
    </citation>
    <scope>NUCLEOTIDE SEQUENCE [LARGE SCALE GENOMIC DNA]</scope>
    <source>
        <strain evidence="1 2">CC-CFT640</strain>
    </source>
</reference>
<name>A0A5C8PMB2_9HYPH</name>
<dbReference type="EMBL" id="VDUZ01000015">
    <property type="protein sequence ID" value="TXL75151.1"/>
    <property type="molecule type" value="Genomic_DNA"/>
</dbReference>
<accession>A0A5C8PMB2</accession>
<sequence>MVDTGEPVPYMERTRQCYRALGYAKDYVWARHDDVPFSKLPKPLSESRLALITTANPVDYSGTRQLWSGAIHPAPPRLHTADLAWDKESTHTDDRGTFLPIEVAEKLAGEGVFAALAPRFHGVPTDYSQRSTTEDVAPKVLQRLRDDGADGAVLCPL</sequence>
<keyword evidence="2" id="KW-1185">Reference proteome</keyword>
<dbReference type="AlphaFoldDB" id="A0A5C8PMB2"/>
<evidence type="ECO:0000313" key="1">
    <source>
        <dbReference type="EMBL" id="TXL75151.1"/>
    </source>
</evidence>